<dbReference type="VEuPathDB" id="PlasmoDB:PRELSG_0516100"/>
<dbReference type="RefSeq" id="XP_028532012.1">
    <property type="nucleotide sequence ID" value="XM_028675421.1"/>
</dbReference>
<proteinExistence type="predicted"/>
<gene>
    <name evidence="3" type="ORF">PRELSG_0516100</name>
</gene>
<protein>
    <submittedName>
        <fullName evidence="3">Uncharacterized protein</fullName>
    </submittedName>
</protein>
<evidence type="ECO:0000313" key="3">
    <source>
        <dbReference type="EMBL" id="CRG99003.1"/>
    </source>
</evidence>
<evidence type="ECO:0000313" key="4">
    <source>
        <dbReference type="Proteomes" id="UP000220158"/>
    </source>
</evidence>
<dbReference type="GeneID" id="39735104"/>
<feature type="region of interest" description="Disordered" evidence="2">
    <location>
        <begin position="1414"/>
        <end position="1437"/>
    </location>
</feature>
<dbReference type="OrthoDB" id="371821at2759"/>
<dbReference type="GO" id="GO:0006364">
    <property type="term" value="P:rRNA processing"/>
    <property type="evidence" value="ECO:0007669"/>
    <property type="project" value="TreeGrafter"/>
</dbReference>
<keyword evidence="1" id="KW-0175">Coiled coil</keyword>
<feature type="coiled-coil region" evidence="1">
    <location>
        <begin position="1125"/>
        <end position="1162"/>
    </location>
</feature>
<name>A0A1J1H2C1_PLARL</name>
<sequence length="1890" mass="229049">MKNSSLVFSEKFNKHFIEKKKREDNLNEEKREKEIFFNIDNFKVKINDEGIKDINVILEEKKKYIRNQIGYKMEDKKKDKEVNNNESKIDNEIEYDVENTFSKNNCNNEYVDKKKIKRRNIEKENRLGNSTINKNEKVNDNKDLHDIINDPFIKIKKLKLKLSTRYLGKNEDLSYNILKEYHTIINNCIDEIKRETFIESNLLKKNVETLLNLIKNYIKEIANFKWNGNGTYPLNSSTMNDNYAFSIKYYENIMNDNIYDTVMLYDNNVNTIENTKKNLVDEMKKNIEEKKHKTKERWIIIQNLFTKLNENIKIFISNFEKKHESCMKIIDNKTQELEKKLKEKIFFSNNELTDIINKEIKNNKSFFLEFLNYFNDYIMKIYNYVYMKYSESESIFFDIFNEHKYQDNFYIFSMISENYINNLSNDKVLNCLLKLFEDNYDSTYKKRTELKKEEYFYNFFFLESYHDFYSYLNIYYEEYIKIYNEIKVKTICYRDIVIYIFFDIQNFLTIINFRAEKKNNKKEKNNKEVTYKVENNKKKEKKKKNITNEKHIIYSSNSETNYKKKKSNNIPKTENVNSDENYFNSTTLLDNLDLTLEHNNDINRIVKNDFTKENKNINIKNRENILHLNKNIFEKSIENILNYYNIINLRDDFLFLAFFEFLEKLKNDTLILHSEIEKKIKKNIYYCEKESCSLKENFHLVFNEYNENVKKCLRCKDYNELHKLLLIHDEIVKNLEYLIESTNEKIENINDKLLMELKEYSSNYFFSILKKSKIIVSDEESIISKKKTKKMEYTCNEKDNSKLIKEKENDNIRKNNKVTKEKKTKKIEYEYKNIKAGDEINGEQVNLKNICDYNKENEINIINQIINKKYKYIYDISNIILLTYHNYKYNIKNILYSCNNNISCYSYLKIGKKRKTKNGNVENYYTKQKNTILKDIKYIKEKIFQNIKQNKENKNEKQDNYKINSNICDNILLGSALNYDNILFNLNNMHNSFEIFINNYYEYFKNNLFEFLLKIKMNIESQEYTKYFKRIESDKYKKEIKMNNVNIYEVKISLEKKFLKNKEIYNNYAKKLKEYVNEYESIMKDSTLEKNFKSSIKKVDKLFLEKIDSCEDFNKKYILFFEKFKDSYNAFNEKLQNMINNLNKEIKKLEKYLEMVVKIKEKNVDIETIRKDLQNSNTFLLSLVKKKNDMNNLYNANTYIFNNKIKIKSKSDIMEIKYKIPSDNEMIKYLSIKEEIKNNILIFYVLIFYIKTHIFNKKYEKKKNEKKKKIENENVASLSLTSNIKESKFKSTSTYNTNSNNEKNSNDNKINIESKFKQIENYIYNVSIFQKIKKIYELDIKNENSFLNNFLIFLKFSENINNLIFSKKNMYTYKDNLINFHIYDEKYNNKKEREENITSIIICDNEIYNNKSKINNKNDSNDSINNSDNSKKKNNNNKTIYLGKKKLLDKEKIKTTNNIENKKPKEKMDIPKNIKEKNIKVSEYKPIESKEDMENYIKNAIIRNYCNLKFFLYTCVYIIYLICKIIKIYDYNIFIEDEKYNHFLFISYDLSYTIYKNSILKENKLKNKIYLKDLKLDKKSKSSFIYLPNHILYKIELTNLFNFEKKLISDLYEKYFNQIKSLPPIDENSKNFKKLQNEYMHDISILVTYLKVLSKKMAYLIFSYAYKYHEELISERINNMQTNFKLKFQKISEQFKLTIDDNIIITKRKKELKSLMELYLLCIKNILENHLYSLYENLYNNFIYFVYLLNLLPSNSFVQSFNSKENNESNKDLKIKNKGLGNFLKINYFDNSTEYDLSDLTKKIRKVYDLNYDEYKNENKKININNNANKEVFYMEYIADNSYIVKKLEKKIEKYMSKYYTHITKNLDEKKKEIIKMISNDKKLHRKYYE</sequence>
<dbReference type="InterPro" id="IPR039999">
    <property type="entry name" value="LYAR"/>
</dbReference>
<dbReference type="GO" id="GO:0005730">
    <property type="term" value="C:nucleolus"/>
    <property type="evidence" value="ECO:0007669"/>
    <property type="project" value="TreeGrafter"/>
</dbReference>
<dbReference type="EMBL" id="LN835300">
    <property type="protein sequence ID" value="CRG99003.1"/>
    <property type="molecule type" value="Genomic_DNA"/>
</dbReference>
<keyword evidence="4" id="KW-1185">Reference proteome</keyword>
<dbReference type="GO" id="GO:0003677">
    <property type="term" value="F:DNA binding"/>
    <property type="evidence" value="ECO:0007669"/>
    <property type="project" value="InterPro"/>
</dbReference>
<organism evidence="3 4">
    <name type="scientific">Plasmodium relictum</name>
    <dbReference type="NCBI Taxonomy" id="85471"/>
    <lineage>
        <taxon>Eukaryota</taxon>
        <taxon>Sar</taxon>
        <taxon>Alveolata</taxon>
        <taxon>Apicomplexa</taxon>
        <taxon>Aconoidasida</taxon>
        <taxon>Haemosporida</taxon>
        <taxon>Plasmodiidae</taxon>
        <taxon>Plasmodium</taxon>
        <taxon>Plasmodium (Haemamoeba)</taxon>
    </lineage>
</organism>
<feature type="coiled-coil region" evidence="1">
    <location>
        <begin position="732"/>
        <end position="763"/>
    </location>
</feature>
<reference evidence="3 4" key="1">
    <citation type="submission" date="2015-04" db="EMBL/GenBank/DDBJ databases">
        <authorList>
            <consortium name="Pathogen Informatics"/>
        </authorList>
    </citation>
    <scope>NUCLEOTIDE SEQUENCE [LARGE SCALE GENOMIC DNA]</scope>
    <source>
        <strain evidence="3 4">SGS1</strain>
    </source>
</reference>
<dbReference type="OMA" id="VDVMNEM"/>
<dbReference type="Proteomes" id="UP000220158">
    <property type="component" value="Chromosome 5"/>
</dbReference>
<evidence type="ECO:0000256" key="1">
    <source>
        <dbReference type="SAM" id="Coils"/>
    </source>
</evidence>
<feature type="compositionally biased region" description="Low complexity" evidence="2">
    <location>
        <begin position="1414"/>
        <end position="1428"/>
    </location>
</feature>
<dbReference type="PANTHER" id="PTHR13100:SF10">
    <property type="entry name" value="CELL GROWTH-REGULATING NUCLEOLAR PROTEIN"/>
    <property type="match status" value="1"/>
</dbReference>
<dbReference type="PANTHER" id="PTHR13100">
    <property type="entry name" value="CELL GROWTH-REGULATING NUCLEOLAR PROTEIN LYAR"/>
    <property type="match status" value="1"/>
</dbReference>
<dbReference type="GO" id="GO:0000122">
    <property type="term" value="P:negative regulation of transcription by RNA polymerase II"/>
    <property type="evidence" value="ECO:0007669"/>
    <property type="project" value="TreeGrafter"/>
</dbReference>
<accession>A0A1J1H2C1</accession>
<dbReference type="KEGG" id="prel:PRELSG_0516100"/>
<evidence type="ECO:0000256" key="2">
    <source>
        <dbReference type="SAM" id="MobiDB-lite"/>
    </source>
</evidence>